<evidence type="ECO:0000313" key="8">
    <source>
        <dbReference type="Proteomes" id="UP000019146"/>
    </source>
</evidence>
<dbReference type="Pfam" id="PF00389">
    <property type="entry name" value="2-Hacid_dh"/>
    <property type="match status" value="1"/>
</dbReference>
<dbReference type="InterPro" id="IPR036291">
    <property type="entry name" value="NAD(P)-bd_dom_sf"/>
</dbReference>
<name>A0A0P0RIL7_9BURK</name>
<gene>
    <name evidence="7" type="ORF">K788_0000470</name>
</gene>
<evidence type="ECO:0000259" key="5">
    <source>
        <dbReference type="Pfam" id="PF00389"/>
    </source>
</evidence>
<feature type="domain" description="D-isomer specific 2-hydroxyacid dehydrogenase NAD-binding" evidence="6">
    <location>
        <begin position="117"/>
        <end position="288"/>
    </location>
</feature>
<dbReference type="KEGG" id="bcai:K788_0000470"/>
<evidence type="ECO:0000313" key="7">
    <source>
        <dbReference type="EMBL" id="ALL68486.1"/>
    </source>
</evidence>
<sequence length="342" mass="35775">MSRLKAFLTYTDYELASYYSVAGLEKLKSVVDVVMNETGRVLQGAELAEAASGCQIILAHRSSHGLAETFEASPDLVAFCRAAVDISTVDVPAASERGILVTRASAGFGTAVSELALAMIFDVARGVSRARHAYALGEEPVLAKGLQVSTSTIGIVGFGTIGARLAALAGGLGMTVKVADPFADQAKLGNMAASFDEVLAESDFVVCLAAATPDTENMFNASAFNRMKKGASFFNLSRGQLVDEDALEAALDSEHLRGAGLDVGRAPDQKPSARFIGRPDVVAMPHVGGMTAAAREHQTMDTVRQITALAVGDIPPNAVNLADAYRLERIGITALARTNGRA</sequence>
<comment type="similarity">
    <text evidence="1 4">Belongs to the D-isomer specific 2-hydroxyacid dehydrogenase family.</text>
</comment>
<dbReference type="AlphaFoldDB" id="A0A0P0RIL7"/>
<dbReference type="PANTHER" id="PTHR42789">
    <property type="entry name" value="D-ISOMER SPECIFIC 2-HYDROXYACID DEHYDROGENASE FAMILY PROTEIN (AFU_ORTHOLOGUE AFUA_6G10090)"/>
    <property type="match status" value="1"/>
</dbReference>
<evidence type="ECO:0000256" key="1">
    <source>
        <dbReference type="ARBA" id="ARBA00005854"/>
    </source>
</evidence>
<dbReference type="InterPro" id="IPR050857">
    <property type="entry name" value="D-2-hydroxyacid_DH"/>
</dbReference>
<dbReference type="SUPFAM" id="SSF52283">
    <property type="entry name" value="Formate/glycerate dehydrogenase catalytic domain-like"/>
    <property type="match status" value="1"/>
</dbReference>
<evidence type="ECO:0000256" key="3">
    <source>
        <dbReference type="ARBA" id="ARBA00023027"/>
    </source>
</evidence>
<dbReference type="PANTHER" id="PTHR42789:SF1">
    <property type="entry name" value="D-ISOMER SPECIFIC 2-HYDROXYACID DEHYDROGENASE FAMILY PROTEIN (AFU_ORTHOLOGUE AFUA_6G10090)"/>
    <property type="match status" value="1"/>
</dbReference>
<keyword evidence="3" id="KW-0520">NAD</keyword>
<proteinExistence type="inferred from homology"/>
<dbReference type="Pfam" id="PF02826">
    <property type="entry name" value="2-Hacid_dh_C"/>
    <property type="match status" value="1"/>
</dbReference>
<dbReference type="Gene3D" id="3.40.50.720">
    <property type="entry name" value="NAD(P)-binding Rossmann-like Domain"/>
    <property type="match status" value="2"/>
</dbReference>
<evidence type="ECO:0000256" key="4">
    <source>
        <dbReference type="RuleBase" id="RU003719"/>
    </source>
</evidence>
<dbReference type="SUPFAM" id="SSF51735">
    <property type="entry name" value="NAD(P)-binding Rossmann-fold domains"/>
    <property type="match status" value="1"/>
</dbReference>
<dbReference type="InterPro" id="IPR006139">
    <property type="entry name" value="D-isomer_2_OHA_DH_cat_dom"/>
</dbReference>
<reference evidence="7 8" key="1">
    <citation type="journal article" date="2014" name="Genome Announc.">
        <title>Draft Genome Sequence of the Haloacid-Degrading Burkholderia caribensis Strain MBA4.</title>
        <authorList>
            <person name="Pan Y."/>
            <person name="Kong K.F."/>
            <person name="Tsang J.S."/>
        </authorList>
    </citation>
    <scope>NUCLEOTIDE SEQUENCE [LARGE SCALE GENOMIC DNA]</scope>
    <source>
        <strain evidence="7 8">MBA4</strain>
    </source>
</reference>
<dbReference type="Proteomes" id="UP000019146">
    <property type="component" value="Chromosome 2"/>
</dbReference>
<feature type="domain" description="D-isomer specific 2-hydroxyacid dehydrogenase catalytic" evidence="5">
    <location>
        <begin position="27"/>
        <end position="320"/>
    </location>
</feature>
<dbReference type="InterPro" id="IPR006140">
    <property type="entry name" value="D-isomer_DH_NAD-bd"/>
</dbReference>
<dbReference type="EC" id="1.1.1.95" evidence="7"/>
<protein>
    <submittedName>
        <fullName evidence="7">D-3-phosphoglycerate dehydrogenase</fullName>
        <ecNumber evidence="7">1.1.1.95</ecNumber>
    </submittedName>
</protein>
<dbReference type="EMBL" id="CP012747">
    <property type="protein sequence ID" value="ALL68486.1"/>
    <property type="molecule type" value="Genomic_DNA"/>
</dbReference>
<dbReference type="GeneID" id="69972197"/>
<evidence type="ECO:0000259" key="6">
    <source>
        <dbReference type="Pfam" id="PF02826"/>
    </source>
</evidence>
<evidence type="ECO:0000256" key="2">
    <source>
        <dbReference type="ARBA" id="ARBA00023002"/>
    </source>
</evidence>
<dbReference type="GO" id="GO:0051287">
    <property type="term" value="F:NAD binding"/>
    <property type="evidence" value="ECO:0007669"/>
    <property type="project" value="InterPro"/>
</dbReference>
<organism evidence="7 8">
    <name type="scientific">Paraburkholderia caribensis MBA4</name>
    <dbReference type="NCBI Taxonomy" id="1323664"/>
    <lineage>
        <taxon>Bacteria</taxon>
        <taxon>Pseudomonadati</taxon>
        <taxon>Pseudomonadota</taxon>
        <taxon>Betaproteobacteria</taxon>
        <taxon>Burkholderiales</taxon>
        <taxon>Burkholderiaceae</taxon>
        <taxon>Paraburkholderia</taxon>
    </lineage>
</organism>
<accession>A0A0P0RIL7</accession>
<dbReference type="GO" id="GO:0004617">
    <property type="term" value="F:phosphoglycerate dehydrogenase activity"/>
    <property type="evidence" value="ECO:0007669"/>
    <property type="project" value="UniProtKB-EC"/>
</dbReference>
<dbReference type="RefSeq" id="WP_035998113.1">
    <property type="nucleotide sequence ID" value="NZ_CP012747.1"/>
</dbReference>
<keyword evidence="2 4" id="KW-0560">Oxidoreductase</keyword>